<dbReference type="Gene3D" id="3.40.50.1820">
    <property type="entry name" value="alpha/beta hydrolase"/>
    <property type="match status" value="1"/>
</dbReference>
<evidence type="ECO:0000259" key="4">
    <source>
        <dbReference type="Pfam" id="PF06441"/>
    </source>
</evidence>
<proteinExistence type="inferred from homology"/>
<feature type="domain" description="Epoxide hydrolase N-terminal" evidence="4">
    <location>
        <begin position="6"/>
        <end position="111"/>
    </location>
</feature>
<dbReference type="InterPro" id="IPR029058">
    <property type="entry name" value="AB_hydrolase_fold"/>
</dbReference>
<evidence type="ECO:0000313" key="5">
    <source>
        <dbReference type="EMBL" id="MFC4293159.1"/>
    </source>
</evidence>
<dbReference type="RefSeq" id="WP_381424458.1">
    <property type="nucleotide sequence ID" value="NZ_JBHSDH010000013.1"/>
</dbReference>
<evidence type="ECO:0000256" key="2">
    <source>
        <dbReference type="ARBA" id="ARBA00022797"/>
    </source>
</evidence>
<keyword evidence="2" id="KW-0058">Aromatic hydrocarbons catabolism</keyword>
<comment type="similarity">
    <text evidence="1">Belongs to the peptidase S33 family.</text>
</comment>
<organism evidence="5 6">
    <name type="scientific">Sphingorhabdus arenilitoris</name>
    <dbReference type="NCBI Taxonomy" id="1490041"/>
    <lineage>
        <taxon>Bacteria</taxon>
        <taxon>Pseudomonadati</taxon>
        <taxon>Pseudomonadota</taxon>
        <taxon>Alphaproteobacteria</taxon>
        <taxon>Sphingomonadales</taxon>
        <taxon>Sphingomonadaceae</taxon>
        <taxon>Sphingorhabdus</taxon>
    </lineage>
</organism>
<dbReference type="SUPFAM" id="SSF53474">
    <property type="entry name" value="alpha/beta-Hydrolases"/>
    <property type="match status" value="1"/>
</dbReference>
<evidence type="ECO:0000256" key="3">
    <source>
        <dbReference type="ARBA" id="ARBA00022801"/>
    </source>
</evidence>
<keyword evidence="6" id="KW-1185">Reference proteome</keyword>
<reference evidence="6" key="1">
    <citation type="journal article" date="2019" name="Int. J. Syst. Evol. Microbiol.">
        <title>The Global Catalogue of Microorganisms (GCM) 10K type strain sequencing project: providing services to taxonomists for standard genome sequencing and annotation.</title>
        <authorList>
            <consortium name="The Broad Institute Genomics Platform"/>
            <consortium name="The Broad Institute Genome Sequencing Center for Infectious Disease"/>
            <person name="Wu L."/>
            <person name="Ma J."/>
        </authorList>
    </citation>
    <scope>NUCLEOTIDE SEQUENCE [LARGE SCALE GENOMIC DNA]</scope>
    <source>
        <strain evidence="6">CECT 8531</strain>
    </source>
</reference>
<dbReference type="GO" id="GO:0016787">
    <property type="term" value="F:hydrolase activity"/>
    <property type="evidence" value="ECO:0007669"/>
    <property type="project" value="UniProtKB-KW"/>
</dbReference>
<comment type="caution">
    <text evidence="5">The sequence shown here is derived from an EMBL/GenBank/DDBJ whole genome shotgun (WGS) entry which is preliminary data.</text>
</comment>
<dbReference type="InterPro" id="IPR000639">
    <property type="entry name" value="Epox_hydrolase-like"/>
</dbReference>
<dbReference type="PANTHER" id="PTHR21661:SF35">
    <property type="entry name" value="EPOXIDE HYDROLASE"/>
    <property type="match status" value="1"/>
</dbReference>
<evidence type="ECO:0000313" key="6">
    <source>
        <dbReference type="Proteomes" id="UP001595887"/>
    </source>
</evidence>
<keyword evidence="3 5" id="KW-0378">Hydrolase</keyword>
<dbReference type="PIRSF" id="PIRSF001112">
    <property type="entry name" value="Epoxide_hydrolase"/>
    <property type="match status" value="1"/>
</dbReference>
<dbReference type="Proteomes" id="UP001595887">
    <property type="component" value="Unassembled WGS sequence"/>
</dbReference>
<dbReference type="InterPro" id="IPR010497">
    <property type="entry name" value="Epoxide_hydro_N"/>
</dbReference>
<gene>
    <name evidence="5" type="ORF">ACFOWX_12100</name>
</gene>
<sequence length="380" mass="43294">MTANTPRPFTVNIAQQQLDDLQTRLSLTRFPEKETVDDWDQGIPLAYVQELTEYWRDQYNWRRCEQLINGWPNYLAEIDGLDIHFLHIRSENPNARPIIMTHGWPGSVLEFAEVIEPLSRDFHLIIPSLPGYGFSAKPTKPGWDIHQIARAWHTLMTLLGYDRWFAQGGDWGAAVTDAIGQQNLGGCAGLHVNMVIARPDPKTMADLTQREQGALARMAWYQAKDNGYSTQHATRPQTIGYGLADSPTGQMAWIIEKFHGWADCGHNDRASAMGGHPENIFSRDHLLDNVMLYWLNNCGASSARLYWHSFRDTERADIILPVGGTVAPYEIFGPSRRWAEQRMKNIVYWSEPDKGGHFLAMERPQLFVEEVRAAFAVMEL</sequence>
<dbReference type="Pfam" id="PF06441">
    <property type="entry name" value="EHN"/>
    <property type="match status" value="1"/>
</dbReference>
<dbReference type="InterPro" id="IPR016292">
    <property type="entry name" value="Epoxide_hydrolase"/>
</dbReference>
<accession>A0ABV8RKE5</accession>
<protein>
    <submittedName>
        <fullName evidence="5">Epoxide hydrolase family protein</fullName>
        <ecNumber evidence="5">3.-.-.-</ecNumber>
    </submittedName>
</protein>
<dbReference type="PANTHER" id="PTHR21661">
    <property type="entry name" value="EPOXIDE HYDROLASE 1-RELATED"/>
    <property type="match status" value="1"/>
</dbReference>
<dbReference type="EMBL" id="JBHSDH010000013">
    <property type="protein sequence ID" value="MFC4293159.1"/>
    <property type="molecule type" value="Genomic_DNA"/>
</dbReference>
<dbReference type="EC" id="3.-.-.-" evidence="5"/>
<name>A0ABV8RKE5_9SPHN</name>
<dbReference type="PRINTS" id="PR00412">
    <property type="entry name" value="EPOXHYDRLASE"/>
</dbReference>
<evidence type="ECO:0000256" key="1">
    <source>
        <dbReference type="ARBA" id="ARBA00010088"/>
    </source>
</evidence>